<reference evidence="2 3" key="1">
    <citation type="journal article" date="2018" name="Science">
        <title>The opium poppy genome and morphinan production.</title>
        <authorList>
            <person name="Guo L."/>
            <person name="Winzer T."/>
            <person name="Yang X."/>
            <person name="Li Y."/>
            <person name="Ning Z."/>
            <person name="He Z."/>
            <person name="Teodor R."/>
            <person name="Lu Y."/>
            <person name="Bowser T.A."/>
            <person name="Graham I.A."/>
            <person name="Ye K."/>
        </authorList>
    </citation>
    <scope>NUCLEOTIDE SEQUENCE [LARGE SCALE GENOMIC DNA]</scope>
    <source>
        <strain evidence="3">cv. HN1</strain>
        <tissue evidence="2">Leaves</tissue>
    </source>
</reference>
<name>A0A4Y7JHJ1_PAPSO</name>
<dbReference type="EMBL" id="CM010718">
    <property type="protein sequence ID" value="RZC59125.1"/>
    <property type="molecule type" value="Genomic_DNA"/>
</dbReference>
<evidence type="ECO:0000313" key="3">
    <source>
        <dbReference type="Proteomes" id="UP000316621"/>
    </source>
</evidence>
<feature type="compositionally biased region" description="Low complexity" evidence="1">
    <location>
        <begin position="15"/>
        <end position="24"/>
    </location>
</feature>
<dbReference type="Proteomes" id="UP000316621">
    <property type="component" value="Chromosome 4"/>
</dbReference>
<accession>A0A4Y7JHJ1</accession>
<keyword evidence="3" id="KW-1185">Reference proteome</keyword>
<dbReference type="AlphaFoldDB" id="A0A4Y7JHJ1"/>
<gene>
    <name evidence="2" type="ORF">C5167_006426</name>
</gene>
<proteinExistence type="predicted"/>
<protein>
    <submittedName>
        <fullName evidence="2">Uncharacterized protein</fullName>
    </submittedName>
</protein>
<sequence>MARQMRVIVSKKRLSSPSSASKSSCNIRESRGRRVVVIGGSVGKKVKRLQKLVGELSWSDGVTFTLIASLEVQSFKDGEFPLTGYKFLSTHGSIAVMREGNKCTYTGGQI</sequence>
<evidence type="ECO:0000313" key="2">
    <source>
        <dbReference type="EMBL" id="RZC59125.1"/>
    </source>
</evidence>
<feature type="region of interest" description="Disordered" evidence="1">
    <location>
        <begin position="1"/>
        <end position="27"/>
    </location>
</feature>
<evidence type="ECO:0000256" key="1">
    <source>
        <dbReference type="SAM" id="MobiDB-lite"/>
    </source>
</evidence>
<organism evidence="2 3">
    <name type="scientific">Papaver somniferum</name>
    <name type="common">Opium poppy</name>
    <dbReference type="NCBI Taxonomy" id="3469"/>
    <lineage>
        <taxon>Eukaryota</taxon>
        <taxon>Viridiplantae</taxon>
        <taxon>Streptophyta</taxon>
        <taxon>Embryophyta</taxon>
        <taxon>Tracheophyta</taxon>
        <taxon>Spermatophyta</taxon>
        <taxon>Magnoliopsida</taxon>
        <taxon>Ranunculales</taxon>
        <taxon>Papaveraceae</taxon>
        <taxon>Papaveroideae</taxon>
        <taxon>Papaver</taxon>
    </lineage>
</organism>
<dbReference type="Gramene" id="RZC59125">
    <property type="protein sequence ID" value="RZC59125"/>
    <property type="gene ID" value="C5167_006426"/>
</dbReference>